<dbReference type="AlphaFoldDB" id="A0A7Y9JXM2"/>
<sequence length="49" mass="5086">MHEEAPQMLLEVLGLTALTAVVGHAAAATRPRRPAPCDGPPVRAPEDAT</sequence>
<protein>
    <submittedName>
        <fullName evidence="2">Uncharacterized protein</fullName>
    </submittedName>
</protein>
<accession>A0A7Y9JXM2</accession>
<proteinExistence type="predicted"/>
<organism evidence="2 3">
    <name type="scientific">Cellulomonas oligotrophica</name>
    <dbReference type="NCBI Taxonomy" id="931536"/>
    <lineage>
        <taxon>Bacteria</taxon>
        <taxon>Bacillati</taxon>
        <taxon>Actinomycetota</taxon>
        <taxon>Actinomycetes</taxon>
        <taxon>Micrococcales</taxon>
        <taxon>Cellulomonadaceae</taxon>
        <taxon>Cellulomonas</taxon>
    </lineage>
</organism>
<dbReference type="RefSeq" id="WP_179625328.1">
    <property type="nucleotide sequence ID" value="NZ_BAABFI010000002.1"/>
</dbReference>
<reference evidence="2 3" key="1">
    <citation type="submission" date="2020-07" db="EMBL/GenBank/DDBJ databases">
        <title>Sequencing the genomes of 1000 actinobacteria strains.</title>
        <authorList>
            <person name="Klenk H.-P."/>
        </authorList>
    </citation>
    <scope>NUCLEOTIDE SEQUENCE [LARGE SCALE GENOMIC DNA]</scope>
    <source>
        <strain evidence="2 3">DSM 24482</strain>
    </source>
</reference>
<evidence type="ECO:0000313" key="2">
    <source>
        <dbReference type="EMBL" id="NYD85802.1"/>
    </source>
</evidence>
<dbReference type="Proteomes" id="UP000577956">
    <property type="component" value="Unassembled WGS sequence"/>
</dbReference>
<evidence type="ECO:0000256" key="1">
    <source>
        <dbReference type="SAM" id="MobiDB-lite"/>
    </source>
</evidence>
<evidence type="ECO:0000313" key="3">
    <source>
        <dbReference type="Proteomes" id="UP000577956"/>
    </source>
</evidence>
<comment type="caution">
    <text evidence="2">The sequence shown here is derived from an EMBL/GenBank/DDBJ whole genome shotgun (WGS) entry which is preliminary data.</text>
</comment>
<feature type="region of interest" description="Disordered" evidence="1">
    <location>
        <begin position="26"/>
        <end position="49"/>
    </location>
</feature>
<name>A0A7Y9JXM2_9CELL</name>
<gene>
    <name evidence="2" type="ORF">BKA21_001351</name>
</gene>
<dbReference type="EMBL" id="JACCBK010000001">
    <property type="protein sequence ID" value="NYD85802.1"/>
    <property type="molecule type" value="Genomic_DNA"/>
</dbReference>